<dbReference type="EMBL" id="RKRF01000014">
    <property type="protein sequence ID" value="RPF50070.1"/>
    <property type="molecule type" value="Genomic_DNA"/>
</dbReference>
<evidence type="ECO:0000313" key="1">
    <source>
        <dbReference type="EMBL" id="RPF50070.1"/>
    </source>
</evidence>
<gene>
    <name evidence="1" type="ORF">EDC24_2887</name>
</gene>
<reference evidence="1 2" key="1">
    <citation type="submission" date="2018-11" db="EMBL/GenBank/DDBJ databases">
        <title>Genomic Encyclopedia of Type Strains, Phase IV (KMG-IV): sequencing the most valuable type-strain genomes for metagenomic binning, comparative biology and taxonomic classification.</title>
        <authorList>
            <person name="Goeker M."/>
        </authorList>
    </citation>
    <scope>NUCLEOTIDE SEQUENCE [LARGE SCALE GENOMIC DNA]</scope>
    <source>
        <strain evidence="1 2">DSM 18090</strain>
    </source>
</reference>
<sequence>MKEILSKKVTILVEHDHDYIKQHPLFQMHDIVEVDQKKKISFDERIPLINQYKHNDIVIYLFKAAKKNDEELMKLRNFYLPEIRIIPFELPDNQAETMHLLFLLTDRQSEPLISLLDNWRRVKKRLRNYKIVNSKYKKIQQLKQKGKSFKLEDYILWKEGNGKAKKANKGGLEELIDEVKNEAENSSPIIVQEMFSGEVYFYHSFSKLEQLIDTASISISLLDSNRSEG</sequence>
<evidence type="ECO:0000313" key="2">
    <source>
        <dbReference type="Proteomes" id="UP000276443"/>
    </source>
</evidence>
<comment type="caution">
    <text evidence="1">The sequence shown here is derived from an EMBL/GenBank/DDBJ whole genome shotgun (WGS) entry which is preliminary data.</text>
</comment>
<dbReference type="Proteomes" id="UP000276443">
    <property type="component" value="Unassembled WGS sequence"/>
</dbReference>
<name>A0A3N5B3D9_9BACI</name>
<dbReference type="AlphaFoldDB" id="A0A3N5B3D9"/>
<accession>A0A3N5B3D9</accession>
<dbReference type="RefSeq" id="WP_124223677.1">
    <property type="nucleotide sequence ID" value="NZ_RKRF01000014.1"/>
</dbReference>
<organism evidence="1 2">
    <name type="scientific">Aquisalibacillus elongatus</name>
    <dbReference type="NCBI Taxonomy" id="485577"/>
    <lineage>
        <taxon>Bacteria</taxon>
        <taxon>Bacillati</taxon>
        <taxon>Bacillota</taxon>
        <taxon>Bacilli</taxon>
        <taxon>Bacillales</taxon>
        <taxon>Bacillaceae</taxon>
        <taxon>Aquisalibacillus</taxon>
    </lineage>
</organism>
<proteinExistence type="predicted"/>
<protein>
    <submittedName>
        <fullName evidence="1">Uncharacterized protein</fullName>
    </submittedName>
</protein>
<keyword evidence="2" id="KW-1185">Reference proteome</keyword>